<evidence type="ECO:0000313" key="2">
    <source>
        <dbReference type="EMBL" id="PAX52226.1"/>
    </source>
</evidence>
<dbReference type="EMBL" id="NTFS01000266">
    <property type="protein sequence ID" value="PAX52226.1"/>
    <property type="molecule type" value="Genomic_DNA"/>
</dbReference>
<keyword evidence="2" id="KW-0808">Transferase</keyword>
<dbReference type="OrthoDB" id="504011at2"/>
<evidence type="ECO:0000259" key="1">
    <source>
        <dbReference type="Pfam" id="PF00534"/>
    </source>
</evidence>
<dbReference type="GO" id="GO:0016757">
    <property type="term" value="F:glycosyltransferase activity"/>
    <property type="evidence" value="ECO:0007669"/>
    <property type="project" value="InterPro"/>
</dbReference>
<dbReference type="Proteomes" id="UP000218238">
    <property type="component" value="Unassembled WGS sequence"/>
</dbReference>
<proteinExistence type="predicted"/>
<protein>
    <submittedName>
        <fullName evidence="2">Glycosyl transferase</fullName>
    </submittedName>
</protein>
<feature type="domain" description="Glycosyl transferase family 1" evidence="1">
    <location>
        <begin position="234"/>
        <end position="331"/>
    </location>
</feature>
<dbReference type="RefSeq" id="WP_095723465.1">
    <property type="nucleotide sequence ID" value="NZ_NTFS01000266.1"/>
</dbReference>
<sequence length="388" mass="43503">MNYHIPLDFTSDLEELDSLAKAGKCPSQFMWKVAQNLGAKVHQPELSKILPIDKALSNIIGNSSHWALARQLSSQIQTGDVIFCNKEQIGIPVAALCSSSNVRPKIVMFSYKINGLRGYFALKLFKVVEKIDLFLTYTPSETKFLRNYLGLPENRVYQISSQPPIDTSFFTPGQVSYKKTRPLIVSGGWEQRDYQTLAIATQDLDVDVKVSALSPSRKIPTKSFPKVMPDNMSFGFYDWCDLVQLYRDSDLVVLPLFKNNYEAGLTTLFEALACQKPVIVSRSSPEIISTLIDSGIVTGFNPGDSNGLNQAIIKILNQPQIVQQQIERGYELVMRQFNHDSYIQELASILKSSNLSPDSNLSNSHPKMVRNKSIPILAKEMGLNKMQK</sequence>
<dbReference type="Gene3D" id="3.40.50.2000">
    <property type="entry name" value="Glycogen Phosphorylase B"/>
    <property type="match status" value="1"/>
</dbReference>
<evidence type="ECO:0000313" key="3">
    <source>
        <dbReference type="Proteomes" id="UP000218238"/>
    </source>
</evidence>
<comment type="caution">
    <text evidence="2">The sequence shown here is derived from an EMBL/GenBank/DDBJ whole genome shotgun (WGS) entry which is preliminary data.</text>
</comment>
<accession>A0A2A2TEY1</accession>
<reference evidence="2 3" key="1">
    <citation type="submission" date="2017-08" db="EMBL/GenBank/DDBJ databases">
        <title>Draft genome sequence of filamentous cyanobacterium Calothrix elsteri CCALA 953.</title>
        <authorList>
            <person name="Gagunashvili A.N."/>
            <person name="Elster J."/>
            <person name="Andresson O.S."/>
        </authorList>
    </citation>
    <scope>NUCLEOTIDE SEQUENCE [LARGE SCALE GENOMIC DNA]</scope>
    <source>
        <strain evidence="2 3">CCALA 953</strain>
    </source>
</reference>
<keyword evidence="3" id="KW-1185">Reference proteome</keyword>
<dbReference type="AlphaFoldDB" id="A0A2A2TEY1"/>
<gene>
    <name evidence="2" type="ORF">CK510_20505</name>
</gene>
<dbReference type="PANTHER" id="PTHR12526">
    <property type="entry name" value="GLYCOSYLTRANSFERASE"/>
    <property type="match status" value="1"/>
</dbReference>
<dbReference type="Pfam" id="PF00534">
    <property type="entry name" value="Glycos_transf_1"/>
    <property type="match status" value="1"/>
</dbReference>
<name>A0A2A2TEY1_9CYAN</name>
<dbReference type="PANTHER" id="PTHR12526:SF590">
    <property type="entry name" value="ALPHA-MALTOSE-1-PHOSPHATE SYNTHASE"/>
    <property type="match status" value="1"/>
</dbReference>
<dbReference type="InterPro" id="IPR001296">
    <property type="entry name" value="Glyco_trans_1"/>
</dbReference>
<dbReference type="SUPFAM" id="SSF53756">
    <property type="entry name" value="UDP-Glycosyltransferase/glycogen phosphorylase"/>
    <property type="match status" value="1"/>
</dbReference>
<organism evidence="2 3">
    <name type="scientific">Brunnivagina elsteri CCALA 953</name>
    <dbReference type="NCBI Taxonomy" id="987040"/>
    <lineage>
        <taxon>Bacteria</taxon>
        <taxon>Bacillati</taxon>
        <taxon>Cyanobacteriota</taxon>
        <taxon>Cyanophyceae</taxon>
        <taxon>Nostocales</taxon>
        <taxon>Calotrichaceae</taxon>
        <taxon>Brunnivagina</taxon>
    </lineage>
</organism>